<evidence type="ECO:0000313" key="5">
    <source>
        <dbReference type="Proteomes" id="UP000279760"/>
    </source>
</evidence>
<dbReference type="KEGG" id="vsh:BSZ05_16135"/>
<sequence>MLTKDMNTNDLFKLNLSRKIKAGPKKTLNTGIPKCSISVITIDRVKNSALLIIGAFMLNIGYIFH</sequence>
<dbReference type="EMBL" id="CP033577">
    <property type="protein sequence ID" value="AYV20101.1"/>
    <property type="molecule type" value="Genomic_DNA"/>
</dbReference>
<accession>A0A2C9PEN1</accession>
<evidence type="ECO:0000313" key="2">
    <source>
        <dbReference type="EMBL" id="ASI91211.1"/>
    </source>
</evidence>
<reference evidence="2" key="2">
    <citation type="journal article" date="2018" name="BMC Genomics">
        <title>Comparative genomic analysis reveals the evolution and environmental adaptation strategies of vibrios.</title>
        <authorList>
            <person name="Lin H."/>
            <person name="Yu M."/>
            <person name="Wang X."/>
            <person name="Zhang X.H."/>
        </authorList>
    </citation>
    <scope>NUCLEOTIDE SEQUENCE</scope>
    <source>
        <strain evidence="2">QT6D1</strain>
    </source>
</reference>
<keyword evidence="1" id="KW-1133">Transmembrane helix</keyword>
<reference evidence="4" key="1">
    <citation type="submission" date="2016-12" db="EMBL/GenBank/DDBJ databases">
        <title>Comparative genomic analysis reveals the diversity, evolution, and environmental adaptation strategies of the genus Vibrio.</title>
        <authorList>
            <person name="Lin H."/>
            <person name="Wang X."/>
            <person name="Zhang X.-H."/>
        </authorList>
    </citation>
    <scope>NUCLEOTIDE SEQUENCE [LARGE SCALE GENOMIC DNA]</scope>
    <source>
        <strain evidence="4">QT6D1</strain>
    </source>
</reference>
<dbReference type="EMBL" id="CP018308">
    <property type="protein sequence ID" value="ASI91211.1"/>
    <property type="molecule type" value="Genomic_DNA"/>
</dbReference>
<dbReference type="AlphaFoldDB" id="A0A2C9PEN1"/>
<keyword evidence="1" id="KW-0472">Membrane</keyword>
<dbReference type="Proteomes" id="UP000279760">
    <property type="component" value="Chromosome 1"/>
</dbReference>
<reference evidence="3 5" key="3">
    <citation type="submission" date="2018-11" db="EMBL/GenBank/DDBJ databases">
        <title>Complete Genome Sequence of Vbrio mediterranei 117-T6: a Potential Pathogen Bacteria Isolated from the Conchocelis of Pyropia.</title>
        <authorList>
            <person name="Liu Q."/>
        </authorList>
    </citation>
    <scope>NUCLEOTIDE SEQUENCE [LARGE SCALE GENOMIC DNA]</scope>
    <source>
        <strain evidence="3 5">117-T6</strain>
    </source>
</reference>
<protein>
    <submittedName>
        <fullName evidence="3">Uncharacterized protein</fullName>
    </submittedName>
</protein>
<evidence type="ECO:0000256" key="1">
    <source>
        <dbReference type="SAM" id="Phobius"/>
    </source>
</evidence>
<gene>
    <name evidence="2" type="ORF">BSZ05_16135</name>
    <name evidence="3" type="ORF">ECB94_01765</name>
</gene>
<dbReference type="Proteomes" id="UP000197092">
    <property type="component" value="Chromosome 1"/>
</dbReference>
<keyword evidence="1" id="KW-0812">Transmembrane</keyword>
<evidence type="ECO:0000313" key="4">
    <source>
        <dbReference type="Proteomes" id="UP000197092"/>
    </source>
</evidence>
<organism evidence="3 5">
    <name type="scientific">Vibrio mediterranei</name>
    <dbReference type="NCBI Taxonomy" id="689"/>
    <lineage>
        <taxon>Bacteria</taxon>
        <taxon>Pseudomonadati</taxon>
        <taxon>Pseudomonadota</taxon>
        <taxon>Gammaproteobacteria</taxon>
        <taxon>Vibrionales</taxon>
        <taxon>Vibrionaceae</taxon>
        <taxon>Vibrio</taxon>
    </lineage>
</organism>
<evidence type="ECO:0000313" key="3">
    <source>
        <dbReference type="EMBL" id="AYV20101.1"/>
    </source>
</evidence>
<name>A0A2C9PEN1_9VIBR</name>
<proteinExistence type="predicted"/>
<feature type="transmembrane region" description="Helical" evidence="1">
    <location>
        <begin position="48"/>
        <end position="64"/>
    </location>
</feature>